<accession>A0ABP5MDJ1</accession>
<feature type="chain" id="PRO_5046297221" description="M23ase beta-sheet core domain-containing protein" evidence="1">
    <location>
        <begin position="26"/>
        <end position="213"/>
    </location>
</feature>
<dbReference type="SUPFAM" id="SSF51261">
    <property type="entry name" value="Duplicated hybrid motif"/>
    <property type="match status" value="1"/>
</dbReference>
<sequence>MHHRLPTILAAALATLVLAPSSAAATGPPSVASASAEVPEALRGSLAWPVPRAEVVRAFAAPSTRWGAGHRGIDVAAVPGTEVVAPTTGVVTFAGVVVDRPVVTVRMANLGAEVLVTVEPVQPSVAVGDAVVQGGPIGTLVGGHRPCGACVHLGVRIDDAYANPMALLGAERAVLLPTTSVEAGGAGAARADAYARGCAVRYDSLSRSSETCV</sequence>
<keyword evidence="4" id="KW-1185">Reference proteome</keyword>
<name>A0ABP5MDJ1_9MICO</name>
<dbReference type="EMBL" id="BAAAQT010000005">
    <property type="protein sequence ID" value="GAA2172622.1"/>
    <property type="molecule type" value="Genomic_DNA"/>
</dbReference>
<dbReference type="Pfam" id="PF01551">
    <property type="entry name" value="Peptidase_M23"/>
    <property type="match status" value="1"/>
</dbReference>
<proteinExistence type="predicted"/>
<evidence type="ECO:0000259" key="2">
    <source>
        <dbReference type="Pfam" id="PF01551"/>
    </source>
</evidence>
<dbReference type="InterPro" id="IPR011055">
    <property type="entry name" value="Dup_hybrid_motif"/>
</dbReference>
<gene>
    <name evidence="3" type="ORF">GCM10009846_11310</name>
</gene>
<dbReference type="RefSeq" id="WP_344341358.1">
    <property type="nucleotide sequence ID" value="NZ_BAAAQT010000005.1"/>
</dbReference>
<evidence type="ECO:0000313" key="3">
    <source>
        <dbReference type="EMBL" id="GAA2172622.1"/>
    </source>
</evidence>
<dbReference type="CDD" id="cd12797">
    <property type="entry name" value="M23_peptidase"/>
    <property type="match status" value="1"/>
</dbReference>
<dbReference type="InterPro" id="IPR016047">
    <property type="entry name" value="M23ase_b-sheet_dom"/>
</dbReference>
<comment type="caution">
    <text evidence="3">The sequence shown here is derived from an EMBL/GenBank/DDBJ whole genome shotgun (WGS) entry which is preliminary data.</text>
</comment>
<reference evidence="4" key="1">
    <citation type="journal article" date="2019" name="Int. J. Syst. Evol. Microbiol.">
        <title>The Global Catalogue of Microorganisms (GCM) 10K type strain sequencing project: providing services to taxonomists for standard genome sequencing and annotation.</title>
        <authorList>
            <consortium name="The Broad Institute Genomics Platform"/>
            <consortium name="The Broad Institute Genome Sequencing Center for Infectious Disease"/>
            <person name="Wu L."/>
            <person name="Ma J."/>
        </authorList>
    </citation>
    <scope>NUCLEOTIDE SEQUENCE [LARGE SCALE GENOMIC DNA]</scope>
    <source>
        <strain evidence="4">JCM 16026</strain>
    </source>
</reference>
<feature type="signal peptide" evidence="1">
    <location>
        <begin position="1"/>
        <end position="25"/>
    </location>
</feature>
<keyword evidence="1" id="KW-0732">Signal</keyword>
<protein>
    <recommendedName>
        <fullName evidence="2">M23ase beta-sheet core domain-containing protein</fullName>
    </recommendedName>
</protein>
<dbReference type="Gene3D" id="2.70.70.10">
    <property type="entry name" value="Glucose Permease (Domain IIA)"/>
    <property type="match status" value="1"/>
</dbReference>
<evidence type="ECO:0000256" key="1">
    <source>
        <dbReference type="SAM" id="SignalP"/>
    </source>
</evidence>
<feature type="domain" description="M23ase beta-sheet core" evidence="2">
    <location>
        <begin position="69"/>
        <end position="164"/>
    </location>
</feature>
<evidence type="ECO:0000313" key="4">
    <source>
        <dbReference type="Proteomes" id="UP001501599"/>
    </source>
</evidence>
<dbReference type="Proteomes" id="UP001501599">
    <property type="component" value="Unassembled WGS sequence"/>
</dbReference>
<organism evidence="3 4">
    <name type="scientific">Agrococcus versicolor</name>
    <dbReference type="NCBI Taxonomy" id="501482"/>
    <lineage>
        <taxon>Bacteria</taxon>
        <taxon>Bacillati</taxon>
        <taxon>Actinomycetota</taxon>
        <taxon>Actinomycetes</taxon>
        <taxon>Micrococcales</taxon>
        <taxon>Microbacteriaceae</taxon>
        <taxon>Agrococcus</taxon>
    </lineage>
</organism>